<organism evidence="1">
    <name type="scientific">marine sediment metagenome</name>
    <dbReference type="NCBI Taxonomy" id="412755"/>
    <lineage>
        <taxon>unclassified sequences</taxon>
        <taxon>metagenomes</taxon>
        <taxon>ecological metagenomes</taxon>
    </lineage>
</organism>
<reference evidence="1" key="1">
    <citation type="journal article" date="2015" name="Nature">
        <title>Complex archaea that bridge the gap between prokaryotes and eukaryotes.</title>
        <authorList>
            <person name="Spang A."/>
            <person name="Saw J.H."/>
            <person name="Jorgensen S.L."/>
            <person name="Zaremba-Niedzwiedzka K."/>
            <person name="Martijn J."/>
            <person name="Lind A.E."/>
            <person name="van Eijk R."/>
            <person name="Schleper C."/>
            <person name="Guy L."/>
            <person name="Ettema T.J."/>
        </authorList>
    </citation>
    <scope>NUCLEOTIDE SEQUENCE</scope>
</reference>
<comment type="caution">
    <text evidence="1">The sequence shown here is derived from an EMBL/GenBank/DDBJ whole genome shotgun (WGS) entry which is preliminary data.</text>
</comment>
<evidence type="ECO:0000313" key="1">
    <source>
        <dbReference type="EMBL" id="KKL91747.1"/>
    </source>
</evidence>
<sequence>MAQIISVENVSAKEEKATMYGVMFDKRYNLWMLYNLNICECGTHICKNIIAGNKDKEDILKLIR</sequence>
<dbReference type="EMBL" id="LAZR01019653">
    <property type="protein sequence ID" value="KKL91747.1"/>
    <property type="molecule type" value="Genomic_DNA"/>
</dbReference>
<protein>
    <submittedName>
        <fullName evidence="1">Uncharacterized protein</fullName>
    </submittedName>
</protein>
<dbReference type="AlphaFoldDB" id="A0A0F9IXI5"/>
<accession>A0A0F9IXI5</accession>
<proteinExistence type="predicted"/>
<gene>
    <name evidence="1" type="ORF">LCGC14_1891630</name>
</gene>
<name>A0A0F9IXI5_9ZZZZ</name>